<keyword evidence="5" id="KW-1185">Reference proteome</keyword>
<reference evidence="4" key="1">
    <citation type="journal article" date="2019" name="bioRxiv">
        <title>The Genome of the Zebra Mussel, Dreissena polymorpha: A Resource for Invasive Species Research.</title>
        <authorList>
            <person name="McCartney M.A."/>
            <person name="Auch B."/>
            <person name="Kono T."/>
            <person name="Mallez S."/>
            <person name="Zhang Y."/>
            <person name="Obille A."/>
            <person name="Becker A."/>
            <person name="Abrahante J.E."/>
            <person name="Garbe J."/>
            <person name="Badalamenti J.P."/>
            <person name="Herman A."/>
            <person name="Mangelson H."/>
            <person name="Liachko I."/>
            <person name="Sullivan S."/>
            <person name="Sone E.D."/>
            <person name="Koren S."/>
            <person name="Silverstein K.A.T."/>
            <person name="Beckman K.B."/>
            <person name="Gohl D.M."/>
        </authorList>
    </citation>
    <scope>NUCLEOTIDE SEQUENCE</scope>
    <source>
        <strain evidence="4">Duluth1</strain>
        <tissue evidence="4">Whole animal</tissue>
    </source>
</reference>
<evidence type="ECO:0000313" key="4">
    <source>
        <dbReference type="EMBL" id="KAH3898476.1"/>
    </source>
</evidence>
<evidence type="ECO:0000256" key="1">
    <source>
        <dbReference type="ARBA" id="ARBA00022729"/>
    </source>
</evidence>
<sequence length="197" mass="22097">MVKVTADDLVKDIDASPKFRERLKLIKLVCNGPNGIQTRDIALSFTSGYLIVQTDKPLYNPAQPVYVRVLAMDESMRPIKDKQLAIKLISLTNMTVGRVNFEPGKSQNGFYNGEFELPAFPDFGTWTIKAKLGGKSETYAIAPIKVREFDTFTARQSKGLQDSKSTSGRRGMCRIQNVLLPWGDRSFVMARHSSRSM</sequence>
<dbReference type="InterPro" id="IPR002890">
    <property type="entry name" value="MG2"/>
</dbReference>
<proteinExistence type="predicted"/>
<organism evidence="4 5">
    <name type="scientific">Dreissena polymorpha</name>
    <name type="common">Zebra mussel</name>
    <name type="synonym">Mytilus polymorpha</name>
    <dbReference type="NCBI Taxonomy" id="45954"/>
    <lineage>
        <taxon>Eukaryota</taxon>
        <taxon>Metazoa</taxon>
        <taxon>Spiralia</taxon>
        <taxon>Lophotrochozoa</taxon>
        <taxon>Mollusca</taxon>
        <taxon>Bivalvia</taxon>
        <taxon>Autobranchia</taxon>
        <taxon>Heteroconchia</taxon>
        <taxon>Euheterodonta</taxon>
        <taxon>Imparidentia</taxon>
        <taxon>Neoheterodontei</taxon>
        <taxon>Myida</taxon>
        <taxon>Dreissenoidea</taxon>
        <taxon>Dreissenidae</taxon>
        <taxon>Dreissena</taxon>
    </lineage>
</organism>
<dbReference type="Proteomes" id="UP000828390">
    <property type="component" value="Unassembled WGS sequence"/>
</dbReference>
<evidence type="ECO:0000313" key="5">
    <source>
        <dbReference type="Proteomes" id="UP000828390"/>
    </source>
</evidence>
<comment type="caution">
    <text evidence="4">The sequence shown here is derived from an EMBL/GenBank/DDBJ whole genome shotgun (WGS) entry which is preliminary data.</text>
</comment>
<evidence type="ECO:0000256" key="2">
    <source>
        <dbReference type="ARBA" id="ARBA00022966"/>
    </source>
</evidence>
<dbReference type="EMBL" id="JAIWYP010000001">
    <property type="protein sequence ID" value="KAH3898476.1"/>
    <property type="molecule type" value="Genomic_DNA"/>
</dbReference>
<dbReference type="Gene3D" id="2.60.40.1930">
    <property type="match status" value="1"/>
</dbReference>
<gene>
    <name evidence="4" type="ORF">DPMN_022709</name>
</gene>
<dbReference type="PANTHER" id="PTHR11412">
    <property type="entry name" value="MACROGLOBULIN / COMPLEMENT"/>
    <property type="match status" value="1"/>
</dbReference>
<dbReference type="AlphaFoldDB" id="A0A9D4NP19"/>
<evidence type="ECO:0000259" key="3">
    <source>
        <dbReference type="Pfam" id="PF01835"/>
    </source>
</evidence>
<dbReference type="InterPro" id="IPR050473">
    <property type="entry name" value="A2M/Complement_sys"/>
</dbReference>
<name>A0A9D4NP19_DREPO</name>
<keyword evidence="2" id="KW-0882">Thioester bond</keyword>
<reference evidence="4" key="2">
    <citation type="submission" date="2020-11" db="EMBL/GenBank/DDBJ databases">
        <authorList>
            <person name="McCartney M.A."/>
            <person name="Auch B."/>
            <person name="Kono T."/>
            <person name="Mallez S."/>
            <person name="Becker A."/>
            <person name="Gohl D.M."/>
            <person name="Silverstein K.A.T."/>
            <person name="Koren S."/>
            <person name="Bechman K.B."/>
            <person name="Herman A."/>
            <person name="Abrahante J.E."/>
            <person name="Garbe J."/>
        </authorList>
    </citation>
    <scope>NUCLEOTIDE SEQUENCE</scope>
    <source>
        <strain evidence="4">Duluth1</strain>
        <tissue evidence="4">Whole animal</tissue>
    </source>
</reference>
<protein>
    <recommendedName>
        <fullName evidence="3">Macroglobulin domain-containing protein</fullName>
    </recommendedName>
</protein>
<accession>A0A9D4NP19</accession>
<dbReference type="GO" id="GO:0004866">
    <property type="term" value="F:endopeptidase inhibitor activity"/>
    <property type="evidence" value="ECO:0007669"/>
    <property type="project" value="InterPro"/>
</dbReference>
<feature type="domain" description="Macroglobulin" evidence="3">
    <location>
        <begin position="50"/>
        <end position="146"/>
    </location>
</feature>
<keyword evidence="1" id="KW-0732">Signal</keyword>
<dbReference type="Pfam" id="PF01835">
    <property type="entry name" value="MG2"/>
    <property type="match status" value="1"/>
</dbReference>
<dbReference type="PANTHER" id="PTHR11412:SF136">
    <property type="entry name" value="CD109 ANTIGEN"/>
    <property type="match status" value="1"/>
</dbReference>